<feature type="signal peptide" evidence="2">
    <location>
        <begin position="1"/>
        <end position="27"/>
    </location>
</feature>
<name>A0A679JGV5_VARPD</name>
<dbReference type="PANTHER" id="PTHR30006">
    <property type="entry name" value="THIAMINE-BINDING PERIPLASMIC PROTEIN-RELATED"/>
    <property type="match status" value="1"/>
</dbReference>
<evidence type="ECO:0000256" key="1">
    <source>
        <dbReference type="ARBA" id="ARBA00022729"/>
    </source>
</evidence>
<accession>A0A679JGV5</accession>
<dbReference type="CDD" id="cd13589">
    <property type="entry name" value="PBP2_polyamine_RpCGA009"/>
    <property type="match status" value="1"/>
</dbReference>
<dbReference type="Gene3D" id="3.40.190.10">
    <property type="entry name" value="Periplasmic binding protein-like II"/>
    <property type="match status" value="2"/>
</dbReference>
<feature type="chain" id="PRO_5025378335" evidence="2">
    <location>
        <begin position="28"/>
        <end position="344"/>
    </location>
</feature>
<dbReference type="GO" id="GO:0030288">
    <property type="term" value="C:outer membrane-bounded periplasmic space"/>
    <property type="evidence" value="ECO:0007669"/>
    <property type="project" value="TreeGrafter"/>
</dbReference>
<dbReference type="Pfam" id="PF13416">
    <property type="entry name" value="SBP_bac_8"/>
    <property type="match status" value="1"/>
</dbReference>
<organism evidence="3">
    <name type="scientific">Variovorax paradoxus</name>
    <dbReference type="NCBI Taxonomy" id="34073"/>
    <lineage>
        <taxon>Bacteria</taxon>
        <taxon>Pseudomonadati</taxon>
        <taxon>Pseudomonadota</taxon>
        <taxon>Betaproteobacteria</taxon>
        <taxon>Burkholderiales</taxon>
        <taxon>Comamonadaceae</taxon>
        <taxon>Variovorax</taxon>
    </lineage>
</organism>
<dbReference type="EMBL" id="LR743507">
    <property type="protein sequence ID" value="CAA2108167.1"/>
    <property type="molecule type" value="Genomic_DNA"/>
</dbReference>
<keyword evidence="1 2" id="KW-0732">Signal</keyword>
<dbReference type="SUPFAM" id="SSF53850">
    <property type="entry name" value="Periplasmic binding protein-like II"/>
    <property type="match status" value="1"/>
</dbReference>
<evidence type="ECO:0000256" key="2">
    <source>
        <dbReference type="SAM" id="SignalP"/>
    </source>
</evidence>
<dbReference type="GO" id="GO:0030975">
    <property type="term" value="F:thiamine binding"/>
    <property type="evidence" value="ECO:0007669"/>
    <property type="project" value="TreeGrafter"/>
</dbReference>
<sequence>MKTMFPRSLVSGSIAALAMLLAGAAQAEELVVGIFGGSFADDSKTCHIASFEKKTGAKVALKLGSSSQFAASIRATGGKSDFDVVYIDNSLAAQLKNEKLLETIDKAKLANASEISPRALDKDGQYVVFMTGATVIVYDTRQVKTPPTSWADLARPEYDGKLAIGDISGTSGSQFLMALNRMKGGTLANMDAGFAAIKPIAKSSVTLYTQADQIVSLFERQEIAAAVWYPDRAGSAIDKGLPLAIVYPKEGAVGILPALVIPKGAKSPALALKYIDEVLSKEGQTCFAERKYAGPVNTQVKLSDKAAKIVPYKETFDNLWLPEPEAVAKALPDWTRRWQREVAR</sequence>
<dbReference type="GO" id="GO:0030976">
    <property type="term" value="F:thiamine pyrophosphate binding"/>
    <property type="evidence" value="ECO:0007669"/>
    <property type="project" value="TreeGrafter"/>
</dbReference>
<dbReference type="RefSeq" id="WP_339092194.1">
    <property type="nucleotide sequence ID" value="NZ_LR743507.1"/>
</dbReference>
<proteinExistence type="predicted"/>
<dbReference type="GO" id="GO:0019808">
    <property type="term" value="F:polyamine binding"/>
    <property type="evidence" value="ECO:0007669"/>
    <property type="project" value="InterPro"/>
</dbReference>
<dbReference type="AlphaFoldDB" id="A0A679JGV5"/>
<dbReference type="GO" id="GO:0015846">
    <property type="term" value="P:polyamine transport"/>
    <property type="evidence" value="ECO:0007669"/>
    <property type="project" value="InterPro"/>
</dbReference>
<dbReference type="PANTHER" id="PTHR30006:SF2">
    <property type="entry name" value="ABC TRANSPORTER SUBSTRATE-BINDING PROTEIN"/>
    <property type="match status" value="1"/>
</dbReference>
<protein>
    <submittedName>
        <fullName evidence="3">Spermidine/putrescine-binding periplasmic protein</fullName>
    </submittedName>
</protein>
<gene>
    <name evidence="3" type="primary">potD_2</name>
    <name evidence="3" type="ORF">VVAX_04680</name>
</gene>
<dbReference type="InterPro" id="IPR001188">
    <property type="entry name" value="Sperm_putr-bd"/>
</dbReference>
<dbReference type="PRINTS" id="PR00909">
    <property type="entry name" value="SPERMDNBNDNG"/>
</dbReference>
<evidence type="ECO:0000313" key="3">
    <source>
        <dbReference type="EMBL" id="CAA2108167.1"/>
    </source>
</evidence>
<dbReference type="GO" id="GO:0015888">
    <property type="term" value="P:thiamine transport"/>
    <property type="evidence" value="ECO:0007669"/>
    <property type="project" value="TreeGrafter"/>
</dbReference>
<dbReference type="InterPro" id="IPR006059">
    <property type="entry name" value="SBP"/>
</dbReference>
<reference evidence="3" key="1">
    <citation type="submission" date="2019-12" db="EMBL/GenBank/DDBJ databases">
        <authorList>
            <person name="Cremers G."/>
        </authorList>
    </citation>
    <scope>NUCLEOTIDE SEQUENCE</scope>
    <source>
        <strain evidence="3">Vvax</strain>
    </source>
</reference>